<dbReference type="PANTHER" id="PTHR22754:SF40">
    <property type="entry name" value="OS01G0636300 PROTEIN"/>
    <property type="match status" value="1"/>
</dbReference>
<protein>
    <recommendedName>
        <fullName evidence="1">AMP-dependent synthetase/ligase domain-containing protein</fullName>
    </recommendedName>
</protein>
<dbReference type="Gene3D" id="3.30.300.30">
    <property type="match status" value="1"/>
</dbReference>
<dbReference type="SUPFAM" id="SSF56801">
    <property type="entry name" value="Acetyl-CoA synthetase-like"/>
    <property type="match status" value="1"/>
</dbReference>
<evidence type="ECO:0000259" key="1">
    <source>
        <dbReference type="Pfam" id="PF00501"/>
    </source>
</evidence>
<dbReference type="InterPro" id="IPR042099">
    <property type="entry name" value="ANL_N_sf"/>
</dbReference>
<dbReference type="Proteomes" id="UP000585474">
    <property type="component" value="Unassembled WGS sequence"/>
</dbReference>
<dbReference type="Pfam" id="PF00501">
    <property type="entry name" value="AMP-binding"/>
    <property type="match status" value="1"/>
</dbReference>
<gene>
    <name evidence="2" type="ORF">Acr_04g0009080</name>
</gene>
<evidence type="ECO:0000313" key="3">
    <source>
        <dbReference type="Proteomes" id="UP000585474"/>
    </source>
</evidence>
<dbReference type="InterPro" id="IPR045851">
    <property type="entry name" value="AMP-bd_C_sf"/>
</dbReference>
<proteinExistence type="predicted"/>
<dbReference type="Gene3D" id="3.40.50.12780">
    <property type="entry name" value="N-terminal domain of ligase-like"/>
    <property type="match status" value="2"/>
</dbReference>
<dbReference type="EMBL" id="BJWL01000004">
    <property type="protein sequence ID" value="GFY86170.1"/>
    <property type="molecule type" value="Genomic_DNA"/>
</dbReference>
<keyword evidence="3" id="KW-1185">Reference proteome</keyword>
<dbReference type="AlphaFoldDB" id="A0A7J0EIG6"/>
<feature type="domain" description="AMP-dependent synthetase/ligase" evidence="1">
    <location>
        <begin position="98"/>
        <end position="248"/>
    </location>
</feature>
<dbReference type="OrthoDB" id="69964at2759"/>
<comment type="caution">
    <text evidence="2">The sequence shown here is derived from an EMBL/GenBank/DDBJ whole genome shotgun (WGS) entry which is preliminary data.</text>
</comment>
<dbReference type="InterPro" id="IPR000873">
    <property type="entry name" value="AMP-dep_synth/lig_dom"/>
</dbReference>
<evidence type="ECO:0000313" key="2">
    <source>
        <dbReference type="EMBL" id="GFY86170.1"/>
    </source>
</evidence>
<organism evidence="2 3">
    <name type="scientific">Actinidia rufa</name>
    <dbReference type="NCBI Taxonomy" id="165716"/>
    <lineage>
        <taxon>Eukaryota</taxon>
        <taxon>Viridiplantae</taxon>
        <taxon>Streptophyta</taxon>
        <taxon>Embryophyta</taxon>
        <taxon>Tracheophyta</taxon>
        <taxon>Spermatophyta</taxon>
        <taxon>Magnoliopsida</taxon>
        <taxon>eudicotyledons</taxon>
        <taxon>Gunneridae</taxon>
        <taxon>Pentapetalae</taxon>
        <taxon>asterids</taxon>
        <taxon>Ericales</taxon>
        <taxon>Actinidiaceae</taxon>
        <taxon>Actinidia</taxon>
    </lineage>
</organism>
<name>A0A7J0EIG6_9ERIC</name>
<sequence>MPSNCSVNWATTVDTAAHHFEPRLQPIQGNAKSRKTHRVPYWRKFKLLQLMTMLMDRARLIESSYADTGVTYGGAARTSPIYEEDAQWRPPAWFSGTSLLGCSLFGCADVAIPTQHPPDPSFANNTHHHFVRVLSQAKPKAVIAHSDYIQRVRRNVSTKSSTNSQIRQLLKNLIWVSTEEIKDKKVELNPVFSLFEGIKPDEVNLIQYISGATGVPKPVLVSAGSASHNVRTARKAYDLHPNSVMIVALFKRGGIDKGTSDINFWSLKNLIIINEPIYKASVEDFIEVFKPLGLNPCSISPSYGLAENCTFVSTAWRDRCSNASLPSYNKLLLSARLACGEDEEIQILVVDEETREAGRLRYRVSQCFVRTGDRGMVHGEDRYLFVTGRSSDILTQNAAIKISGKIGVVAQMQRRVREIRVLRRICGGIREGVMKGEKVDVGVVVLVKRGSVPKTSGKIQRWAAKDKLLEAK</sequence>
<reference evidence="2 3" key="1">
    <citation type="submission" date="2019-07" db="EMBL/GenBank/DDBJ databases">
        <title>De Novo Assembly of kiwifruit Actinidia rufa.</title>
        <authorList>
            <person name="Sugita-Konishi S."/>
            <person name="Sato K."/>
            <person name="Mori E."/>
            <person name="Abe Y."/>
            <person name="Kisaki G."/>
            <person name="Hamano K."/>
            <person name="Suezawa K."/>
            <person name="Otani M."/>
            <person name="Fukuda T."/>
            <person name="Manabe T."/>
            <person name="Gomi K."/>
            <person name="Tabuchi M."/>
            <person name="Akimitsu K."/>
            <person name="Kataoka I."/>
        </authorList>
    </citation>
    <scope>NUCLEOTIDE SEQUENCE [LARGE SCALE GENOMIC DNA]</scope>
    <source>
        <strain evidence="3">cv. Fuchu</strain>
    </source>
</reference>
<accession>A0A7J0EIG6</accession>
<dbReference type="PANTHER" id="PTHR22754">
    <property type="entry name" value="DISCO-INTERACTING PROTEIN 2 DIP2 -RELATED"/>
    <property type="match status" value="1"/>
</dbReference>